<feature type="transmembrane region" description="Helical" evidence="1">
    <location>
        <begin position="12"/>
        <end position="29"/>
    </location>
</feature>
<keyword evidence="3" id="KW-1185">Reference proteome</keyword>
<protein>
    <submittedName>
        <fullName evidence="2">Uncharacterized protein</fullName>
    </submittedName>
</protein>
<accession>A0ABV2KP43</accession>
<dbReference type="RefSeq" id="WP_354152704.1">
    <property type="nucleotide sequence ID" value="NZ_JBEPMN010000016.1"/>
</dbReference>
<evidence type="ECO:0000313" key="2">
    <source>
        <dbReference type="EMBL" id="MET3662865.1"/>
    </source>
</evidence>
<keyword evidence="1" id="KW-0472">Membrane</keyword>
<gene>
    <name evidence="2" type="ORF">ABID44_003216</name>
</gene>
<proteinExistence type="predicted"/>
<keyword evidence="1" id="KW-0812">Transmembrane</keyword>
<evidence type="ECO:0000313" key="3">
    <source>
        <dbReference type="Proteomes" id="UP001549143"/>
    </source>
</evidence>
<dbReference type="SUPFAM" id="SSF82895">
    <property type="entry name" value="TSP-1 type 1 repeat"/>
    <property type="match status" value="1"/>
</dbReference>
<feature type="transmembrane region" description="Helical" evidence="1">
    <location>
        <begin position="41"/>
        <end position="64"/>
    </location>
</feature>
<dbReference type="InterPro" id="IPR036383">
    <property type="entry name" value="TSP1_rpt_sf"/>
</dbReference>
<dbReference type="EMBL" id="JBEPMN010000016">
    <property type="protein sequence ID" value="MET3662865.1"/>
    <property type="molecule type" value="Genomic_DNA"/>
</dbReference>
<comment type="caution">
    <text evidence="2">The sequence shown here is derived from an EMBL/GenBank/DDBJ whole genome shotgun (WGS) entry which is preliminary data.</text>
</comment>
<evidence type="ECO:0000256" key="1">
    <source>
        <dbReference type="SAM" id="Phobius"/>
    </source>
</evidence>
<sequence>MREIVNNVMKCLFVAAILIAAYGVLYANMHGLASRLEPIVAVYIALGLLFALGLVLGSLISWLARRGQRDKQRAPVDVRESQSGNIFFALFGAIALVGVMGTVVTTVLKGPVSGMQRVTKYTVAENDMLAASVLVSRHSLSRENADCDGDGIIEPVAYAEGGEASPTGGGVIPPDVGVSALDPWGGAYGYCAWDHGERLKDEGCGGEEANRLRGGNTETGIAIAVISSGPDRVFQTTCEDWVDEAPDVNKPAGSDDIIRLMPYGSFLLPQASQARLEELPEEACTAQTIGMMRMSLGVVQICMDTGWTEVGTSAFSDSNFDPVTNAMLGQQYTSNSISFSGFLNQRDIEIVEGAAILVINGAPAGTSSTITAGDAIALRATAAPVPETTYTFALSVSGVRKSWTVRTRNFTPTQLSITPPSQSGTITTPGNPGYGSPISFIVRNIGEVETGPMLASQLSNATNFQFYSSGSHIGDGCSGRSLAYNGTCVIDVRPRASNDGAYNGTLTVRTGSVSAVANLSINATGWSCARPWGGTVAHGGSITAYQSASVSYGSNCASQTRSCSLGVLSGSYTHQTCTVQAASNCTSPWGATVNHNASVTAYQSSSVAYGGTCASQQRSCNNGSLSGSYTHQSCSVNAPSSCSRPWGGTVAHGASITAYQSASVPWGSSCASQSRACSNGSLSGSYIHQSCSVQSATYAYGTWVWGGCSASCGGGTQSATRSCIRQNDGASVACSHCGGACSTSQACNTHACPGYWVEVGLNFSTIPPACPAGTGNNVRCTPITHNIPTGSDQNVYTATSATCVVQTTVGGGTDTDGFVCNSHPKILCAYFNSIGLLPDHIYAADLRYAQQFVPDAV</sequence>
<dbReference type="InterPro" id="IPR000884">
    <property type="entry name" value="TSP1_rpt"/>
</dbReference>
<reference evidence="2 3" key="1">
    <citation type="submission" date="2024-06" db="EMBL/GenBank/DDBJ databases">
        <title>Genomic Encyclopedia of Type Strains, Phase IV (KMG-IV): sequencing the most valuable type-strain genomes for metagenomic binning, comparative biology and taxonomic classification.</title>
        <authorList>
            <person name="Goeker M."/>
        </authorList>
    </citation>
    <scope>NUCLEOTIDE SEQUENCE [LARGE SCALE GENOMIC DNA]</scope>
    <source>
        <strain evidence="2 3">DSM 19730</strain>
    </source>
</reference>
<dbReference type="Proteomes" id="UP001549143">
    <property type="component" value="Unassembled WGS sequence"/>
</dbReference>
<organism evidence="2 3">
    <name type="scientific">Aquamicrobium ahrensii</name>
    <dbReference type="NCBI Taxonomy" id="469551"/>
    <lineage>
        <taxon>Bacteria</taxon>
        <taxon>Pseudomonadati</taxon>
        <taxon>Pseudomonadota</taxon>
        <taxon>Alphaproteobacteria</taxon>
        <taxon>Hyphomicrobiales</taxon>
        <taxon>Phyllobacteriaceae</taxon>
        <taxon>Aquamicrobium</taxon>
    </lineage>
</organism>
<feature type="transmembrane region" description="Helical" evidence="1">
    <location>
        <begin position="85"/>
        <end position="108"/>
    </location>
</feature>
<dbReference type="SMART" id="SM00209">
    <property type="entry name" value="TSP1"/>
    <property type="match status" value="1"/>
</dbReference>
<dbReference type="PROSITE" id="PS50092">
    <property type="entry name" value="TSP1"/>
    <property type="match status" value="1"/>
</dbReference>
<dbReference type="Gene3D" id="2.20.100.10">
    <property type="entry name" value="Thrombospondin type-1 (TSP1) repeat"/>
    <property type="match status" value="1"/>
</dbReference>
<name>A0ABV2KP43_9HYPH</name>
<keyword evidence="1" id="KW-1133">Transmembrane helix</keyword>